<reference evidence="1" key="2">
    <citation type="submission" date="2020-09" db="EMBL/GenBank/DDBJ databases">
        <authorList>
            <person name="Sun Q."/>
            <person name="Zhou Y."/>
        </authorList>
    </citation>
    <scope>NUCLEOTIDE SEQUENCE</scope>
    <source>
        <strain evidence="1">CGMCC 1.15320</strain>
    </source>
</reference>
<evidence type="ECO:0000313" key="1">
    <source>
        <dbReference type="EMBL" id="GGA71752.1"/>
    </source>
</evidence>
<keyword evidence="2" id="KW-1185">Reference proteome</keyword>
<sequence length="93" mass="10631">MQATLENVYVDESWYLATYPDVKSAIEAGAFSDAREHYCAFGYFEGRLPSAPLIDPAQYLEKNPDLKQPLGERGKDAILDHFLRHGYQEGRDY</sequence>
<evidence type="ECO:0000313" key="2">
    <source>
        <dbReference type="Proteomes" id="UP000636264"/>
    </source>
</evidence>
<name>A0A916RV10_9HYPH</name>
<organism evidence="1 2">
    <name type="scientific">Nitratireductor aestuarii</name>
    <dbReference type="NCBI Taxonomy" id="1735103"/>
    <lineage>
        <taxon>Bacteria</taxon>
        <taxon>Pseudomonadati</taxon>
        <taxon>Pseudomonadota</taxon>
        <taxon>Alphaproteobacteria</taxon>
        <taxon>Hyphomicrobiales</taxon>
        <taxon>Phyllobacteriaceae</taxon>
        <taxon>Nitratireductor</taxon>
    </lineage>
</organism>
<reference evidence="1" key="1">
    <citation type="journal article" date="2014" name="Int. J. Syst. Evol. Microbiol.">
        <title>Complete genome sequence of Corynebacterium casei LMG S-19264T (=DSM 44701T), isolated from a smear-ripened cheese.</title>
        <authorList>
            <consortium name="US DOE Joint Genome Institute (JGI-PGF)"/>
            <person name="Walter F."/>
            <person name="Albersmeier A."/>
            <person name="Kalinowski J."/>
            <person name="Ruckert C."/>
        </authorList>
    </citation>
    <scope>NUCLEOTIDE SEQUENCE</scope>
    <source>
        <strain evidence="1">CGMCC 1.15320</strain>
    </source>
</reference>
<comment type="caution">
    <text evidence="1">The sequence shown here is derived from an EMBL/GenBank/DDBJ whole genome shotgun (WGS) entry which is preliminary data.</text>
</comment>
<dbReference type="Proteomes" id="UP000636264">
    <property type="component" value="Unassembled WGS sequence"/>
</dbReference>
<gene>
    <name evidence="1" type="ORF">GCM10011385_26980</name>
</gene>
<protein>
    <submittedName>
        <fullName evidence="1">Uncharacterized protein</fullName>
    </submittedName>
</protein>
<dbReference type="EMBL" id="BMIF01000008">
    <property type="protein sequence ID" value="GGA71752.1"/>
    <property type="molecule type" value="Genomic_DNA"/>
</dbReference>
<accession>A0A916RV10</accession>
<proteinExistence type="predicted"/>
<dbReference type="AlphaFoldDB" id="A0A916RV10"/>